<accession>A0A078IU08</accession>
<reference evidence="1" key="3">
    <citation type="submission" date="2021-01" db="EMBL/GenBank/DDBJ databases">
        <authorList>
            <consortium name="Genoscope - CEA"/>
            <person name="William W."/>
        </authorList>
    </citation>
    <scope>NUCLEOTIDE SEQUENCE</scope>
</reference>
<dbReference type="Gramene" id="CDY53326">
    <property type="protein sequence ID" value="CDY53326"/>
    <property type="gene ID" value="GSBRNA2T00010446001"/>
</dbReference>
<reference evidence="2" key="2">
    <citation type="submission" date="2014-06" db="EMBL/GenBank/DDBJ databases">
        <authorList>
            <person name="Genoscope - CEA"/>
        </authorList>
    </citation>
    <scope>NUCLEOTIDE SEQUENCE</scope>
</reference>
<dbReference type="PaxDb" id="3708-A0A078IU08"/>
<dbReference type="Proteomes" id="UP001295469">
    <property type="component" value="Chromosome C03"/>
</dbReference>
<reference evidence="2 3" key="1">
    <citation type="journal article" date="2014" name="Science">
        <title>Plant genetics. Early allopolyploid evolution in the post-Neolithic Brassica napus oilseed genome.</title>
        <authorList>
            <person name="Chalhoub B."/>
            <person name="Denoeud F."/>
            <person name="Liu S."/>
            <person name="Parkin I.A."/>
            <person name="Tang H."/>
            <person name="Wang X."/>
            <person name="Chiquet J."/>
            <person name="Belcram H."/>
            <person name="Tong C."/>
            <person name="Samans B."/>
            <person name="Correa M."/>
            <person name="Da Silva C."/>
            <person name="Just J."/>
            <person name="Falentin C."/>
            <person name="Koh C.S."/>
            <person name="Le Clainche I."/>
            <person name="Bernard M."/>
            <person name="Bento P."/>
            <person name="Noel B."/>
            <person name="Labadie K."/>
            <person name="Alberti A."/>
            <person name="Charles M."/>
            <person name="Arnaud D."/>
            <person name="Guo H."/>
            <person name="Daviaud C."/>
            <person name="Alamery S."/>
            <person name="Jabbari K."/>
            <person name="Zhao M."/>
            <person name="Edger P.P."/>
            <person name="Chelaifa H."/>
            <person name="Tack D."/>
            <person name="Lassalle G."/>
            <person name="Mestiri I."/>
            <person name="Schnel N."/>
            <person name="Le Paslier M.C."/>
            <person name="Fan G."/>
            <person name="Renault V."/>
            <person name="Bayer P.E."/>
            <person name="Golicz A.A."/>
            <person name="Manoli S."/>
            <person name="Lee T.H."/>
            <person name="Thi V.H."/>
            <person name="Chalabi S."/>
            <person name="Hu Q."/>
            <person name="Fan C."/>
            <person name="Tollenaere R."/>
            <person name="Lu Y."/>
            <person name="Battail C."/>
            <person name="Shen J."/>
            <person name="Sidebottom C.H."/>
            <person name="Wang X."/>
            <person name="Canaguier A."/>
            <person name="Chauveau A."/>
            <person name="Berard A."/>
            <person name="Deniot G."/>
            <person name="Guan M."/>
            <person name="Liu Z."/>
            <person name="Sun F."/>
            <person name="Lim Y.P."/>
            <person name="Lyons E."/>
            <person name="Town C.D."/>
            <person name="Bancroft I."/>
            <person name="Wang X."/>
            <person name="Meng J."/>
            <person name="Ma J."/>
            <person name="Pires J.C."/>
            <person name="King G.J."/>
            <person name="Brunel D."/>
            <person name="Delourme R."/>
            <person name="Renard M."/>
            <person name="Aury J.M."/>
            <person name="Adams K.L."/>
            <person name="Batley J."/>
            <person name="Snowdon R.J."/>
            <person name="Tost J."/>
            <person name="Edwards D."/>
            <person name="Zhou Y."/>
            <person name="Hua W."/>
            <person name="Sharpe A.G."/>
            <person name="Paterson A.H."/>
            <person name="Guan C."/>
            <person name="Wincker P."/>
        </authorList>
    </citation>
    <scope>NUCLEOTIDE SEQUENCE [LARGE SCALE GENOMIC DNA]</scope>
    <source>
        <strain evidence="3">cv. Darmor-bzh</strain>
    </source>
</reference>
<evidence type="ECO:0000313" key="1">
    <source>
        <dbReference type="EMBL" id="CAF1704049.1"/>
    </source>
</evidence>
<protein>
    <submittedName>
        <fullName evidence="1">(rape) hypothetical protein</fullName>
    </submittedName>
    <submittedName>
        <fullName evidence="2">BnaCnng24880D protein</fullName>
    </submittedName>
</protein>
<evidence type="ECO:0000313" key="3">
    <source>
        <dbReference type="Proteomes" id="UP000028999"/>
    </source>
</evidence>
<organism evidence="2 3">
    <name type="scientific">Brassica napus</name>
    <name type="common">Rape</name>
    <dbReference type="NCBI Taxonomy" id="3708"/>
    <lineage>
        <taxon>Eukaryota</taxon>
        <taxon>Viridiplantae</taxon>
        <taxon>Streptophyta</taxon>
        <taxon>Embryophyta</taxon>
        <taxon>Tracheophyta</taxon>
        <taxon>Spermatophyta</taxon>
        <taxon>Magnoliopsida</taxon>
        <taxon>eudicotyledons</taxon>
        <taxon>Gunneridae</taxon>
        <taxon>Pentapetalae</taxon>
        <taxon>rosids</taxon>
        <taxon>malvids</taxon>
        <taxon>Brassicales</taxon>
        <taxon>Brassicaceae</taxon>
        <taxon>Brassiceae</taxon>
        <taxon>Brassica</taxon>
    </lineage>
</organism>
<proteinExistence type="predicted"/>
<name>A0A078IU08_BRANA</name>
<dbReference type="EMBL" id="LK033187">
    <property type="protein sequence ID" value="CDY53326.1"/>
    <property type="molecule type" value="Genomic_DNA"/>
</dbReference>
<evidence type="ECO:0000313" key="2">
    <source>
        <dbReference type="EMBL" id="CDY53326.1"/>
    </source>
</evidence>
<dbReference type="EMBL" id="HG994367">
    <property type="protein sequence ID" value="CAF1704049.1"/>
    <property type="molecule type" value="Genomic_DNA"/>
</dbReference>
<dbReference type="Proteomes" id="UP000028999">
    <property type="component" value="Unassembled WGS sequence"/>
</dbReference>
<sequence length="67" mass="7646">MSTDRMTRQIDKAIRNRISSLKLRVSSAVGLKFIVDEKVSQSIYPIIHIHISLTCLSRLVSYINKSN</sequence>
<gene>
    <name evidence="2" type="primary">BnaCnng24880D</name>
    <name evidence="1" type="ORF">DARMORV10_C03P44840.1</name>
    <name evidence="2" type="ORF">GSBRNA2T00010446001</name>
</gene>
<dbReference type="AlphaFoldDB" id="A0A078IU08"/>
<keyword evidence="3" id="KW-1185">Reference proteome</keyword>